<feature type="region of interest" description="Disordered" evidence="1">
    <location>
        <begin position="1"/>
        <end position="63"/>
    </location>
</feature>
<evidence type="ECO:0000259" key="2">
    <source>
        <dbReference type="Pfam" id="PF22877"/>
    </source>
</evidence>
<protein>
    <recommendedName>
        <fullName evidence="2">Thc1 RRM domain-containing protein</fullName>
    </recommendedName>
</protein>
<dbReference type="PANTHER" id="PTHR21678:SF0">
    <property type="entry name" value="C3H1-TYPE DOMAIN-CONTAINING PROTEIN"/>
    <property type="match status" value="1"/>
</dbReference>
<feature type="compositionally biased region" description="Basic and acidic residues" evidence="1">
    <location>
        <begin position="151"/>
        <end position="165"/>
    </location>
</feature>
<keyword evidence="4" id="KW-1185">Reference proteome</keyword>
<name>A0A4V1IX14_9FUNG</name>
<feature type="region of interest" description="Disordered" evidence="1">
    <location>
        <begin position="146"/>
        <end position="214"/>
    </location>
</feature>
<evidence type="ECO:0000313" key="4">
    <source>
        <dbReference type="Proteomes" id="UP000271241"/>
    </source>
</evidence>
<dbReference type="AlphaFoldDB" id="A0A4V1IX14"/>
<feature type="compositionally biased region" description="Low complexity" evidence="1">
    <location>
        <begin position="20"/>
        <end position="33"/>
    </location>
</feature>
<evidence type="ECO:0000313" key="3">
    <source>
        <dbReference type="EMBL" id="RKP09469.1"/>
    </source>
</evidence>
<proteinExistence type="predicted"/>
<sequence length="214" mass="24558">MADQRDTHRHLQPADQESGAPANAEQAPAPVAAVKHRTGRGARKQQQRDAAGGDEPAKQEAEQDISKFQRALCKVLQVSHMPPEFRTPSLHDIFREYQRQRGGYQIRWLEDDSALLVFHDPYVAKQAYLENVDHAKIQVRPFSGAVPADAPRYHRDDDQQERQRPETSTATARRMLHHALGVRKQHRQTHDTSEQPRSSRTRAQRHTEHAPERQ</sequence>
<dbReference type="InterPro" id="IPR012677">
    <property type="entry name" value="Nucleotide-bd_a/b_plait_sf"/>
</dbReference>
<dbReference type="InterPro" id="IPR053800">
    <property type="entry name" value="Thc1_RRM"/>
</dbReference>
<feature type="domain" description="Thc1 RRM" evidence="2">
    <location>
        <begin position="92"/>
        <end position="132"/>
    </location>
</feature>
<gene>
    <name evidence="3" type="ORF">THASP1DRAFT_28748</name>
</gene>
<feature type="compositionally biased region" description="Basic residues" evidence="1">
    <location>
        <begin position="34"/>
        <end position="45"/>
    </location>
</feature>
<dbReference type="EMBL" id="KZ992512">
    <property type="protein sequence ID" value="RKP09469.1"/>
    <property type="molecule type" value="Genomic_DNA"/>
</dbReference>
<organism evidence="3 4">
    <name type="scientific">Thamnocephalis sphaerospora</name>
    <dbReference type="NCBI Taxonomy" id="78915"/>
    <lineage>
        <taxon>Eukaryota</taxon>
        <taxon>Fungi</taxon>
        <taxon>Fungi incertae sedis</taxon>
        <taxon>Zoopagomycota</taxon>
        <taxon>Zoopagomycotina</taxon>
        <taxon>Zoopagomycetes</taxon>
        <taxon>Zoopagales</taxon>
        <taxon>Sigmoideomycetaceae</taxon>
        <taxon>Thamnocephalis</taxon>
    </lineage>
</organism>
<dbReference type="Proteomes" id="UP000271241">
    <property type="component" value="Unassembled WGS sequence"/>
</dbReference>
<dbReference type="Pfam" id="PF22877">
    <property type="entry name" value="RRM_Thc1"/>
    <property type="match status" value="1"/>
</dbReference>
<accession>A0A4V1IX14</accession>
<feature type="compositionally biased region" description="Basic and acidic residues" evidence="1">
    <location>
        <begin position="205"/>
        <end position="214"/>
    </location>
</feature>
<evidence type="ECO:0000256" key="1">
    <source>
        <dbReference type="SAM" id="MobiDB-lite"/>
    </source>
</evidence>
<reference evidence="4" key="1">
    <citation type="journal article" date="2018" name="Nat. Microbiol.">
        <title>Leveraging single-cell genomics to expand the fungal tree of life.</title>
        <authorList>
            <person name="Ahrendt S.R."/>
            <person name="Quandt C.A."/>
            <person name="Ciobanu D."/>
            <person name="Clum A."/>
            <person name="Salamov A."/>
            <person name="Andreopoulos B."/>
            <person name="Cheng J.F."/>
            <person name="Woyke T."/>
            <person name="Pelin A."/>
            <person name="Henrissat B."/>
            <person name="Reynolds N.K."/>
            <person name="Benny G.L."/>
            <person name="Smith M.E."/>
            <person name="James T.Y."/>
            <person name="Grigoriev I.V."/>
        </authorList>
    </citation>
    <scope>NUCLEOTIDE SEQUENCE [LARGE SCALE GENOMIC DNA]</scope>
    <source>
        <strain evidence="4">RSA 1356</strain>
    </source>
</reference>
<dbReference type="PANTHER" id="PTHR21678">
    <property type="entry name" value="GROWTH INHIBITION AND DIFFERENTIATION RELATED PROTEIN 88"/>
    <property type="match status" value="1"/>
</dbReference>
<feature type="compositionally biased region" description="Basic residues" evidence="1">
    <location>
        <begin position="174"/>
        <end position="187"/>
    </location>
</feature>
<dbReference type="Gene3D" id="3.30.70.330">
    <property type="match status" value="1"/>
</dbReference>
<dbReference type="InterPro" id="IPR039884">
    <property type="entry name" value="R3HC1/R3HCL"/>
</dbReference>
<dbReference type="OrthoDB" id="5418203at2759"/>